<organism evidence="1 2">
    <name type="scientific">Protomyces lactucae-debilis</name>
    <dbReference type="NCBI Taxonomy" id="2754530"/>
    <lineage>
        <taxon>Eukaryota</taxon>
        <taxon>Fungi</taxon>
        <taxon>Dikarya</taxon>
        <taxon>Ascomycota</taxon>
        <taxon>Taphrinomycotina</taxon>
        <taxon>Taphrinomycetes</taxon>
        <taxon>Taphrinales</taxon>
        <taxon>Protomycetaceae</taxon>
        <taxon>Protomyces</taxon>
    </lineage>
</organism>
<protein>
    <submittedName>
        <fullName evidence="1">Uncharacterized protein</fullName>
    </submittedName>
</protein>
<evidence type="ECO:0000313" key="1">
    <source>
        <dbReference type="EMBL" id="ORY78260.1"/>
    </source>
</evidence>
<dbReference type="AlphaFoldDB" id="A0A1Y2F2Z0"/>
<evidence type="ECO:0000313" key="2">
    <source>
        <dbReference type="Proteomes" id="UP000193685"/>
    </source>
</evidence>
<dbReference type="GeneID" id="63786493"/>
<dbReference type="EMBL" id="MCFI01000018">
    <property type="protein sequence ID" value="ORY78260.1"/>
    <property type="molecule type" value="Genomic_DNA"/>
</dbReference>
<feature type="non-terminal residue" evidence="1">
    <location>
        <position position="147"/>
    </location>
</feature>
<keyword evidence="2" id="KW-1185">Reference proteome</keyword>
<dbReference type="Proteomes" id="UP000193685">
    <property type="component" value="Unassembled WGS sequence"/>
</dbReference>
<dbReference type="RefSeq" id="XP_040723371.1">
    <property type="nucleotide sequence ID" value="XM_040869894.1"/>
</dbReference>
<name>A0A1Y2F2Z0_PROLT</name>
<gene>
    <name evidence="1" type="ORF">BCR37DRAFT_382546</name>
</gene>
<accession>A0A1Y2F2Z0</accession>
<sequence length="147" mass="17045">MDHQSIRNAFSRNFCTHYHGTACPCKPWLTSLLLPKQLPQYFSFYPATPRFLQQCLKALCLQRRYASYMRPTLLLDLEWTIISQYLRTAKPEPYATLRPLMHHPHFSATVFSAILYTLARIIANPPQRHCHLTCTPASCLGIAYFNV</sequence>
<proteinExistence type="predicted"/>
<reference evidence="1 2" key="1">
    <citation type="submission" date="2016-07" db="EMBL/GenBank/DDBJ databases">
        <title>Pervasive Adenine N6-methylation of Active Genes in Fungi.</title>
        <authorList>
            <consortium name="DOE Joint Genome Institute"/>
            <person name="Mondo S.J."/>
            <person name="Dannebaum R.O."/>
            <person name="Kuo R.C."/>
            <person name="Labutti K."/>
            <person name="Haridas S."/>
            <person name="Kuo A."/>
            <person name="Salamov A."/>
            <person name="Ahrendt S.R."/>
            <person name="Lipzen A."/>
            <person name="Sullivan W."/>
            <person name="Andreopoulos W.B."/>
            <person name="Clum A."/>
            <person name="Lindquist E."/>
            <person name="Daum C."/>
            <person name="Ramamoorthy G.K."/>
            <person name="Gryganskyi A."/>
            <person name="Culley D."/>
            <person name="Magnuson J.K."/>
            <person name="James T.Y."/>
            <person name="O'Malley M.A."/>
            <person name="Stajich J.E."/>
            <person name="Spatafora J.W."/>
            <person name="Visel A."/>
            <person name="Grigoriev I.V."/>
        </authorList>
    </citation>
    <scope>NUCLEOTIDE SEQUENCE [LARGE SCALE GENOMIC DNA]</scope>
    <source>
        <strain evidence="1 2">12-1054</strain>
    </source>
</reference>
<comment type="caution">
    <text evidence="1">The sequence shown here is derived from an EMBL/GenBank/DDBJ whole genome shotgun (WGS) entry which is preliminary data.</text>
</comment>